<evidence type="ECO:0000313" key="1">
    <source>
        <dbReference type="EMBL" id="ETO35175.1"/>
    </source>
</evidence>
<dbReference type="EMBL" id="ASPP01001892">
    <property type="protein sequence ID" value="ETO35175.1"/>
    <property type="molecule type" value="Genomic_DNA"/>
</dbReference>
<dbReference type="Proteomes" id="UP000023152">
    <property type="component" value="Unassembled WGS sequence"/>
</dbReference>
<sequence>MNLKTILFYNIYGQRCLYHTFKRQYKYICSYPNDVELKVYCVVQLIHLKINSNEIHLSFGEEISKLEQLWTEAGTSLTIIESDHLCQKTWTKIDLEKTIIPGDQERIKNGCILVYECPTFLKIKHNIDHHPLQTEEKNLSLFQVLFFLVH</sequence>
<proteinExistence type="predicted"/>
<organism evidence="1 2">
    <name type="scientific">Reticulomyxa filosa</name>
    <dbReference type="NCBI Taxonomy" id="46433"/>
    <lineage>
        <taxon>Eukaryota</taxon>
        <taxon>Sar</taxon>
        <taxon>Rhizaria</taxon>
        <taxon>Retaria</taxon>
        <taxon>Foraminifera</taxon>
        <taxon>Monothalamids</taxon>
        <taxon>Reticulomyxidae</taxon>
        <taxon>Reticulomyxa</taxon>
    </lineage>
</organism>
<accession>X6P9F8</accession>
<dbReference type="AlphaFoldDB" id="X6P9F8"/>
<gene>
    <name evidence="1" type="ORF">RFI_01900</name>
</gene>
<keyword evidence="2" id="KW-1185">Reference proteome</keyword>
<comment type="caution">
    <text evidence="1">The sequence shown here is derived from an EMBL/GenBank/DDBJ whole genome shotgun (WGS) entry which is preliminary data.</text>
</comment>
<reference evidence="1 2" key="1">
    <citation type="journal article" date="2013" name="Curr. Biol.">
        <title>The Genome of the Foraminiferan Reticulomyxa filosa.</title>
        <authorList>
            <person name="Glockner G."/>
            <person name="Hulsmann N."/>
            <person name="Schleicher M."/>
            <person name="Noegel A.A."/>
            <person name="Eichinger L."/>
            <person name="Gallinger C."/>
            <person name="Pawlowski J."/>
            <person name="Sierra R."/>
            <person name="Euteneuer U."/>
            <person name="Pillet L."/>
            <person name="Moustafa A."/>
            <person name="Platzer M."/>
            <person name="Groth M."/>
            <person name="Szafranski K."/>
            <person name="Schliwa M."/>
        </authorList>
    </citation>
    <scope>NUCLEOTIDE SEQUENCE [LARGE SCALE GENOMIC DNA]</scope>
</reference>
<name>X6P9F8_RETFI</name>
<evidence type="ECO:0000313" key="2">
    <source>
        <dbReference type="Proteomes" id="UP000023152"/>
    </source>
</evidence>
<protein>
    <submittedName>
        <fullName evidence="1">Uncharacterized protein</fullName>
    </submittedName>
</protein>